<evidence type="ECO:0000313" key="2">
    <source>
        <dbReference type="EMBL" id="KGQ00822.1"/>
    </source>
</evidence>
<gene>
    <name evidence="2" type="ORF">PAAG_12517</name>
</gene>
<protein>
    <submittedName>
        <fullName evidence="2">Uncharacterized protein</fullName>
    </submittedName>
</protein>
<dbReference type="KEGG" id="pbl:PAAG_12517"/>
<reference evidence="2 3" key="1">
    <citation type="journal article" date="2011" name="PLoS Genet.">
        <title>Comparative genomic analysis of human fungal pathogens causing paracoccidioidomycosis.</title>
        <authorList>
            <person name="Desjardins C.A."/>
            <person name="Champion M.D."/>
            <person name="Holder J.W."/>
            <person name="Muszewska A."/>
            <person name="Goldberg J."/>
            <person name="Bailao A.M."/>
            <person name="Brigido M.M."/>
            <person name="Ferreira M.E."/>
            <person name="Garcia A.M."/>
            <person name="Grynberg M."/>
            <person name="Gujja S."/>
            <person name="Heiman D.I."/>
            <person name="Henn M.R."/>
            <person name="Kodira C.D."/>
            <person name="Leon-Narvaez H."/>
            <person name="Longo L.V."/>
            <person name="Ma L.J."/>
            <person name="Malavazi I."/>
            <person name="Matsuo A.L."/>
            <person name="Morais F.V."/>
            <person name="Pereira M."/>
            <person name="Rodriguez-Brito S."/>
            <person name="Sakthikumar S."/>
            <person name="Salem-Izacc S.M."/>
            <person name="Sykes S.M."/>
            <person name="Teixeira M.M."/>
            <person name="Vallejo M.C."/>
            <person name="Walter M.E."/>
            <person name="Yandava C."/>
            <person name="Young S."/>
            <person name="Zeng Q."/>
            <person name="Zucker J."/>
            <person name="Felipe M.S."/>
            <person name="Goldman G.H."/>
            <person name="Haas B.J."/>
            <person name="McEwen J.G."/>
            <person name="Nino-Vega G."/>
            <person name="Puccia R."/>
            <person name="San-Blas G."/>
            <person name="Soares C.M."/>
            <person name="Birren B.W."/>
            <person name="Cuomo C.A."/>
        </authorList>
    </citation>
    <scope>NUCLEOTIDE SEQUENCE [LARGE SCALE GENOMIC DNA]</scope>
    <source>
        <strain evidence="3">ATCC MYA-826 / Pb01</strain>
    </source>
</reference>
<feature type="region of interest" description="Disordered" evidence="1">
    <location>
        <begin position="244"/>
        <end position="271"/>
    </location>
</feature>
<dbReference type="GeneID" id="9093124"/>
<proteinExistence type="predicted"/>
<dbReference type="RefSeq" id="XP_015702399.1">
    <property type="nucleotide sequence ID" value="XM_015847996.1"/>
</dbReference>
<dbReference type="HOGENOM" id="CLU_1027124_0_0_1"/>
<dbReference type="STRING" id="502779.A0A0A2V370"/>
<dbReference type="VEuPathDB" id="FungiDB:PAAG_12517"/>
<organism evidence="2 3">
    <name type="scientific">Paracoccidioides lutzii (strain ATCC MYA-826 / Pb01)</name>
    <name type="common">Paracoccidioides brasiliensis</name>
    <dbReference type="NCBI Taxonomy" id="502779"/>
    <lineage>
        <taxon>Eukaryota</taxon>
        <taxon>Fungi</taxon>
        <taxon>Dikarya</taxon>
        <taxon>Ascomycota</taxon>
        <taxon>Pezizomycotina</taxon>
        <taxon>Eurotiomycetes</taxon>
        <taxon>Eurotiomycetidae</taxon>
        <taxon>Onygenales</taxon>
        <taxon>Ajellomycetaceae</taxon>
        <taxon>Paracoccidioides</taxon>
    </lineage>
</organism>
<dbReference type="eggNOG" id="ENOG502S5WB">
    <property type="taxonomic scope" value="Eukaryota"/>
</dbReference>
<evidence type="ECO:0000256" key="1">
    <source>
        <dbReference type="SAM" id="MobiDB-lite"/>
    </source>
</evidence>
<dbReference type="Proteomes" id="UP000002059">
    <property type="component" value="Partially assembled WGS sequence"/>
</dbReference>
<keyword evidence="3" id="KW-1185">Reference proteome</keyword>
<dbReference type="EMBL" id="KN294021">
    <property type="protein sequence ID" value="KGQ00822.1"/>
    <property type="molecule type" value="Genomic_DNA"/>
</dbReference>
<sequence length="271" mass="30616">MNTRQLAQEHGGPGSEGILPTENIIYFSLEAISVISNATAPGRELCRITTERALNRETDEGAFNLLPNQPPMCLPQANEWRLISYVGAVDSLDQLYQNAISKLVYTLQGEDAAHSLRSRISDGNMTSDLAHLFERVQRAEGNFKYDHYRCWYPWSSKGQQTWKSRMSKNGMLTSRKLFLISLTLVLRTNPLVGVPPFFDSTLVKSTSSSQKRHSDGNWAQFPDPSMMFLPDGFIFKKTFSQNHAAPTTPQRAKQILPVRRRNDTSQPSFES</sequence>
<evidence type="ECO:0000313" key="3">
    <source>
        <dbReference type="Proteomes" id="UP000002059"/>
    </source>
</evidence>
<name>A0A0A2V370_PARBA</name>
<dbReference type="AlphaFoldDB" id="A0A0A2V370"/>
<accession>A0A0A2V370</accession>